<gene>
    <name evidence="3" type="primary">ORF4164</name>
</gene>
<dbReference type="Gene3D" id="2.60.40.10">
    <property type="entry name" value="Immunoglobulins"/>
    <property type="match status" value="1"/>
</dbReference>
<dbReference type="InterPro" id="IPR036116">
    <property type="entry name" value="FN3_sf"/>
</dbReference>
<dbReference type="AlphaFoldDB" id="A0A0B6XXB7"/>
<evidence type="ECO:0000256" key="1">
    <source>
        <dbReference type="ARBA" id="ARBA00022737"/>
    </source>
</evidence>
<dbReference type="CDD" id="cd00063">
    <property type="entry name" value="FN3"/>
    <property type="match status" value="1"/>
</dbReference>
<evidence type="ECO:0000259" key="2">
    <source>
        <dbReference type="PROSITE" id="PS50853"/>
    </source>
</evidence>
<feature type="domain" description="Fibronectin type-III" evidence="2">
    <location>
        <begin position="23"/>
        <end position="126"/>
    </location>
</feature>
<dbReference type="PANTHER" id="PTHR46708:SF2">
    <property type="entry name" value="FIBRONECTIN TYPE-III DOMAIN-CONTAINING PROTEIN"/>
    <property type="match status" value="1"/>
</dbReference>
<proteinExistence type="predicted"/>
<dbReference type="SMART" id="SM00060">
    <property type="entry name" value="FN3"/>
    <property type="match status" value="1"/>
</dbReference>
<dbReference type="SUPFAM" id="SSF49265">
    <property type="entry name" value="Fibronectin type III"/>
    <property type="match status" value="1"/>
</dbReference>
<accession>A0A0B6XXB7</accession>
<dbReference type="InterPro" id="IPR013783">
    <property type="entry name" value="Ig-like_fold"/>
</dbReference>
<feature type="non-terminal residue" evidence="3">
    <location>
        <position position="147"/>
    </location>
</feature>
<dbReference type="PRINTS" id="PR00014">
    <property type="entry name" value="FNTYPEIII"/>
</dbReference>
<evidence type="ECO:0000313" key="3">
    <source>
        <dbReference type="EMBL" id="CEK48488.1"/>
    </source>
</evidence>
<dbReference type="EMBL" id="HACG01001623">
    <property type="protein sequence ID" value="CEK48488.1"/>
    <property type="molecule type" value="Transcribed_RNA"/>
</dbReference>
<keyword evidence="1" id="KW-0677">Repeat</keyword>
<reference evidence="3" key="1">
    <citation type="submission" date="2014-12" db="EMBL/GenBank/DDBJ databases">
        <title>Insight into the proteome of Arion vulgaris.</title>
        <authorList>
            <person name="Aradska J."/>
            <person name="Bulat T."/>
            <person name="Smidak R."/>
            <person name="Sarate P."/>
            <person name="Gangsoo J."/>
            <person name="Sialana F."/>
            <person name="Bilban M."/>
            <person name="Lubec G."/>
        </authorList>
    </citation>
    <scope>NUCLEOTIDE SEQUENCE</scope>
    <source>
        <tissue evidence="3">Skin</tissue>
    </source>
</reference>
<organism evidence="3">
    <name type="scientific">Arion vulgaris</name>
    <dbReference type="NCBI Taxonomy" id="1028688"/>
    <lineage>
        <taxon>Eukaryota</taxon>
        <taxon>Metazoa</taxon>
        <taxon>Spiralia</taxon>
        <taxon>Lophotrochozoa</taxon>
        <taxon>Mollusca</taxon>
        <taxon>Gastropoda</taxon>
        <taxon>Heterobranchia</taxon>
        <taxon>Euthyneura</taxon>
        <taxon>Panpulmonata</taxon>
        <taxon>Eupulmonata</taxon>
        <taxon>Stylommatophora</taxon>
        <taxon>Helicina</taxon>
        <taxon>Arionoidea</taxon>
        <taxon>Arionidae</taxon>
        <taxon>Arion</taxon>
    </lineage>
</organism>
<dbReference type="PROSITE" id="PS50853">
    <property type="entry name" value="FN3"/>
    <property type="match status" value="1"/>
</dbReference>
<name>A0A0B6XXB7_9EUPU</name>
<dbReference type="InterPro" id="IPR050991">
    <property type="entry name" value="ECM_Regulatory_Proteins"/>
</dbReference>
<dbReference type="Pfam" id="PF00041">
    <property type="entry name" value="fn3"/>
    <property type="match status" value="1"/>
</dbReference>
<sequence>MTWGYEAHSPWIKIQKRSEVFIPPGKPLFVTANARLSEVTLSWEPPSVDHSGLQPMNAKLKGYKIVYGPLNDPLNVSRVTLEGDKRTHVLTGLEPSTKYIISIRAFNDIGDGEPVYTRTITQAYPPSKVENARASPVSSTEIHVQWE</sequence>
<dbReference type="InterPro" id="IPR003961">
    <property type="entry name" value="FN3_dom"/>
</dbReference>
<dbReference type="PANTHER" id="PTHR46708">
    <property type="entry name" value="TENASCIN"/>
    <property type="match status" value="1"/>
</dbReference>
<protein>
    <recommendedName>
        <fullName evidence="2">Fibronectin type-III domain-containing protein</fullName>
    </recommendedName>
</protein>